<dbReference type="InterPro" id="IPR045096">
    <property type="entry name" value="EDR2-like"/>
</dbReference>
<gene>
    <name evidence="2" type="ORF">CUMW_218600</name>
</gene>
<proteinExistence type="predicted"/>
<evidence type="ECO:0000313" key="3">
    <source>
        <dbReference type="Proteomes" id="UP000236630"/>
    </source>
</evidence>
<accession>A0A2H5QD81</accession>
<dbReference type="STRING" id="55188.A0A2H5QD81"/>
<comment type="caution">
    <text evidence="2">The sequence shown here is derived from an EMBL/GenBank/DDBJ whole genome shotgun (WGS) entry which is preliminary data.</text>
</comment>
<evidence type="ECO:0000313" key="2">
    <source>
        <dbReference type="EMBL" id="GAY62541.1"/>
    </source>
</evidence>
<dbReference type="Proteomes" id="UP000236630">
    <property type="component" value="Unassembled WGS sequence"/>
</dbReference>
<organism evidence="2 3">
    <name type="scientific">Citrus unshiu</name>
    <name type="common">Satsuma mandarin</name>
    <name type="synonym">Citrus nobilis var. unshiu</name>
    <dbReference type="NCBI Taxonomy" id="55188"/>
    <lineage>
        <taxon>Eukaryota</taxon>
        <taxon>Viridiplantae</taxon>
        <taxon>Streptophyta</taxon>
        <taxon>Embryophyta</taxon>
        <taxon>Tracheophyta</taxon>
        <taxon>Spermatophyta</taxon>
        <taxon>Magnoliopsida</taxon>
        <taxon>eudicotyledons</taxon>
        <taxon>Gunneridae</taxon>
        <taxon>Pentapetalae</taxon>
        <taxon>rosids</taxon>
        <taxon>malvids</taxon>
        <taxon>Sapindales</taxon>
        <taxon>Rutaceae</taxon>
        <taxon>Aurantioideae</taxon>
        <taxon>Citrus</taxon>
    </lineage>
</organism>
<dbReference type="EMBL" id="BDQV01000310">
    <property type="protein sequence ID" value="GAY62541.1"/>
    <property type="molecule type" value="Genomic_DNA"/>
</dbReference>
<sequence>MAFLVQTNTIDELPERLIGAVRVSHIELKSAIVPKLEPETP</sequence>
<feature type="domain" description="Protein ENHANCED DISEASE RESISTANCE 2 C-terminal" evidence="1">
    <location>
        <begin position="1"/>
        <end position="27"/>
    </location>
</feature>
<reference evidence="2 3" key="1">
    <citation type="journal article" date="2017" name="Front. Genet.">
        <title>Draft sequencing of the heterozygous diploid genome of Satsuma (Citrus unshiu Marc.) using a hybrid assembly approach.</title>
        <authorList>
            <person name="Shimizu T."/>
            <person name="Tanizawa Y."/>
            <person name="Mochizuki T."/>
            <person name="Nagasaki H."/>
            <person name="Yoshioka T."/>
            <person name="Toyoda A."/>
            <person name="Fujiyama A."/>
            <person name="Kaminuma E."/>
            <person name="Nakamura Y."/>
        </authorList>
    </citation>
    <scope>NUCLEOTIDE SEQUENCE [LARGE SCALE GENOMIC DNA]</scope>
    <source>
        <strain evidence="3">cv. Miyagawa wase</strain>
    </source>
</reference>
<evidence type="ECO:0000259" key="1">
    <source>
        <dbReference type="Pfam" id="PF07059"/>
    </source>
</evidence>
<dbReference type="PANTHER" id="PTHR12136:SF100">
    <property type="entry name" value="PROTEIN ENHANCED DISEASE RESISTANCE 2-LIKE"/>
    <property type="match status" value="1"/>
</dbReference>
<keyword evidence="3" id="KW-1185">Reference proteome</keyword>
<dbReference type="AlphaFoldDB" id="A0A2H5QD81"/>
<dbReference type="Pfam" id="PF07059">
    <property type="entry name" value="EDR2_C"/>
    <property type="match status" value="1"/>
</dbReference>
<protein>
    <recommendedName>
        <fullName evidence="1">Protein ENHANCED DISEASE RESISTANCE 2 C-terminal domain-containing protein</fullName>
    </recommendedName>
</protein>
<dbReference type="PANTHER" id="PTHR12136">
    <property type="entry name" value="ENHANCED DISEASE RESISTANCE-RELATED"/>
    <property type="match status" value="1"/>
</dbReference>
<name>A0A2H5QD81_CITUN</name>
<dbReference type="InterPro" id="IPR009769">
    <property type="entry name" value="EDR2_C"/>
</dbReference>